<keyword evidence="1" id="KW-0677">Repeat</keyword>
<gene>
    <name evidence="5" type="ORF">GKIL_0499</name>
</gene>
<feature type="domain" description="Cytochrome c-type biogenesis protein H TPR" evidence="4">
    <location>
        <begin position="42"/>
        <end position="150"/>
    </location>
</feature>
<dbReference type="InterPro" id="IPR051685">
    <property type="entry name" value="Ycf3/AcsC/BcsC/TPR_MFPF"/>
</dbReference>
<dbReference type="InterPro" id="IPR011990">
    <property type="entry name" value="TPR-like_helical_dom_sf"/>
</dbReference>
<organism evidence="5 6">
    <name type="scientific">Gloeobacter kilaueensis (strain ATCC BAA-2537 / CCAP 1431/1 / ULC 316 / JS1)</name>
    <dbReference type="NCBI Taxonomy" id="1183438"/>
    <lineage>
        <taxon>Bacteria</taxon>
        <taxon>Bacillati</taxon>
        <taxon>Cyanobacteriota</taxon>
        <taxon>Cyanophyceae</taxon>
        <taxon>Gloeobacterales</taxon>
        <taxon>Gloeobacteraceae</taxon>
        <taxon>Gloeobacter</taxon>
    </lineage>
</organism>
<evidence type="ECO:0000256" key="2">
    <source>
        <dbReference type="ARBA" id="ARBA00022803"/>
    </source>
</evidence>
<dbReference type="HOGENOM" id="CLU_838782_0_0_3"/>
<evidence type="ECO:0000313" key="5">
    <source>
        <dbReference type="EMBL" id="AGY56745.1"/>
    </source>
</evidence>
<dbReference type="InterPro" id="IPR019734">
    <property type="entry name" value="TPR_rpt"/>
</dbReference>
<dbReference type="PANTHER" id="PTHR44943:SF8">
    <property type="entry name" value="TPR REPEAT-CONTAINING PROTEIN MJ0263"/>
    <property type="match status" value="1"/>
</dbReference>
<dbReference type="OrthoDB" id="443517at2"/>
<dbReference type="KEGG" id="glj:GKIL_0499"/>
<dbReference type="PROSITE" id="PS50293">
    <property type="entry name" value="TPR_REGION"/>
    <property type="match status" value="2"/>
</dbReference>
<dbReference type="PANTHER" id="PTHR44943">
    <property type="entry name" value="CELLULOSE SYNTHASE OPERON PROTEIN C"/>
    <property type="match status" value="1"/>
</dbReference>
<keyword evidence="2 3" id="KW-0802">TPR repeat</keyword>
<name>U5QGF4_GLOK1</name>
<evidence type="ECO:0000256" key="1">
    <source>
        <dbReference type="ARBA" id="ARBA00022737"/>
    </source>
</evidence>
<sequence>MASFTPKVNKVTKTGLRDRLKLAAAFLKEKRFDEALRETNAVLQAEPNSAQALSLLGSIHLKCRRYDEALAACHKALTIDPLSVSACLGVGMAYLRKKDFKQAMAAFENAVKLDPKQPKVYISLGLAMFGQERFDDAIQYFYRALRFSPQTELPYILIARACRKQGRTADAITALEDLIKIRPESFIAHATLASIYLDKKNYEAAEQILNRALEIKGDKPAPAILLSLAELYIETDRLAPAADLLRSLPSAKKILPQKHKLWGDLYSKQNLVREAAEEYRTASLLAAEDDKGDDIEMESLVEAGSTSWEELATTYRAMVGESLLKARKTRN</sequence>
<feature type="repeat" description="TPR" evidence="3">
    <location>
        <begin position="84"/>
        <end position="117"/>
    </location>
</feature>
<keyword evidence="6" id="KW-1185">Reference proteome</keyword>
<dbReference type="STRING" id="1183438.GKIL_0499"/>
<dbReference type="EMBL" id="CP003587">
    <property type="protein sequence ID" value="AGY56745.1"/>
    <property type="molecule type" value="Genomic_DNA"/>
</dbReference>
<feature type="repeat" description="TPR" evidence="3">
    <location>
        <begin position="186"/>
        <end position="219"/>
    </location>
</feature>
<feature type="repeat" description="TPR" evidence="3">
    <location>
        <begin position="50"/>
        <end position="83"/>
    </location>
</feature>
<reference evidence="5 6" key="1">
    <citation type="journal article" date="2013" name="PLoS ONE">
        <title>Cultivation and Complete Genome Sequencing of Gloeobacter kilaueensis sp. nov., from a Lava Cave in Kilauea Caldera, Hawai'i.</title>
        <authorList>
            <person name="Saw J.H."/>
            <person name="Schatz M."/>
            <person name="Brown M.V."/>
            <person name="Kunkel D.D."/>
            <person name="Foster J.S."/>
            <person name="Shick H."/>
            <person name="Christensen S."/>
            <person name="Hou S."/>
            <person name="Wan X."/>
            <person name="Donachie S.P."/>
        </authorList>
    </citation>
    <scope>NUCLEOTIDE SEQUENCE [LARGE SCALE GENOMIC DNA]</scope>
    <source>
        <strain evidence="6">JS</strain>
    </source>
</reference>
<dbReference type="eggNOG" id="COG0457">
    <property type="taxonomic scope" value="Bacteria"/>
</dbReference>
<protein>
    <submittedName>
        <fullName evidence="5">Tetratricopeptide repeat protein</fullName>
    </submittedName>
</protein>
<feature type="repeat" description="TPR" evidence="3">
    <location>
        <begin position="118"/>
        <end position="151"/>
    </location>
</feature>
<evidence type="ECO:0000259" key="4">
    <source>
        <dbReference type="Pfam" id="PF23914"/>
    </source>
</evidence>
<evidence type="ECO:0000256" key="3">
    <source>
        <dbReference type="PROSITE-ProRule" id="PRU00339"/>
    </source>
</evidence>
<dbReference type="Gene3D" id="1.25.40.10">
    <property type="entry name" value="Tetratricopeptide repeat domain"/>
    <property type="match status" value="1"/>
</dbReference>
<dbReference type="SMART" id="SM00028">
    <property type="entry name" value="TPR"/>
    <property type="match status" value="7"/>
</dbReference>
<dbReference type="Proteomes" id="UP000017396">
    <property type="component" value="Chromosome"/>
</dbReference>
<evidence type="ECO:0000313" key="6">
    <source>
        <dbReference type="Proteomes" id="UP000017396"/>
    </source>
</evidence>
<dbReference type="Pfam" id="PF14559">
    <property type="entry name" value="TPR_19"/>
    <property type="match status" value="1"/>
</dbReference>
<dbReference type="InterPro" id="IPR056413">
    <property type="entry name" value="TPR_CcmH_CycH"/>
</dbReference>
<dbReference type="SUPFAM" id="SSF48452">
    <property type="entry name" value="TPR-like"/>
    <property type="match status" value="1"/>
</dbReference>
<dbReference type="PROSITE" id="PS50005">
    <property type="entry name" value="TPR"/>
    <property type="match status" value="4"/>
</dbReference>
<proteinExistence type="predicted"/>
<dbReference type="AlphaFoldDB" id="U5QGF4"/>
<accession>U5QGF4</accession>
<dbReference type="RefSeq" id="WP_023171773.1">
    <property type="nucleotide sequence ID" value="NC_022600.1"/>
</dbReference>
<dbReference type="Pfam" id="PF23914">
    <property type="entry name" value="TPR_CcmH_CycH"/>
    <property type="match status" value="1"/>
</dbReference>